<keyword evidence="1" id="KW-1133">Transmembrane helix</keyword>
<protein>
    <submittedName>
        <fullName evidence="2">Uncharacterized protein</fullName>
    </submittedName>
</protein>
<dbReference type="AlphaFoldDB" id="A0A8D5U513"/>
<organism evidence="2 3">
    <name type="scientific">Stygiolobus caldivivus</name>
    <dbReference type="NCBI Taxonomy" id="2824673"/>
    <lineage>
        <taxon>Archaea</taxon>
        <taxon>Thermoproteota</taxon>
        <taxon>Thermoprotei</taxon>
        <taxon>Sulfolobales</taxon>
        <taxon>Sulfolobaceae</taxon>
        <taxon>Stygiolobus</taxon>
    </lineage>
</organism>
<reference evidence="2 3" key="1">
    <citation type="submission" date="2021-04" db="EMBL/GenBank/DDBJ databases">
        <title>Complete genome sequence of Stygiolobus sp. KN-1.</title>
        <authorList>
            <person name="Nakamura K."/>
            <person name="Sakai H."/>
            <person name="Kurosawa N."/>
        </authorList>
    </citation>
    <scope>NUCLEOTIDE SEQUENCE [LARGE SCALE GENOMIC DNA]</scope>
    <source>
        <strain evidence="2 3">KN-1</strain>
    </source>
</reference>
<name>A0A8D5U513_9CREN</name>
<keyword evidence="1" id="KW-0812">Transmembrane</keyword>
<evidence type="ECO:0000313" key="3">
    <source>
        <dbReference type="Proteomes" id="UP000825123"/>
    </source>
</evidence>
<keyword evidence="1" id="KW-0472">Membrane</keyword>
<evidence type="ECO:0000256" key="1">
    <source>
        <dbReference type="SAM" id="Phobius"/>
    </source>
</evidence>
<dbReference type="KEGG" id="csty:KN1_03330"/>
<dbReference type="RefSeq" id="WP_221289095.1">
    <property type="nucleotide sequence ID" value="NZ_AP024597.1"/>
</dbReference>
<feature type="transmembrane region" description="Helical" evidence="1">
    <location>
        <begin position="6"/>
        <end position="28"/>
    </location>
</feature>
<dbReference type="Proteomes" id="UP000825123">
    <property type="component" value="Chromosome"/>
</dbReference>
<keyword evidence="3" id="KW-1185">Reference proteome</keyword>
<feature type="transmembrane region" description="Helical" evidence="1">
    <location>
        <begin position="111"/>
        <end position="133"/>
    </location>
</feature>
<sequence>MFDEFALETLIIPFSISLTLTYVSYSYYSKNKELIYSTYINSKISYLRQILKLSEYVGYVSEQSIEIWNKIISGDISDNKGKETMITLANFLDRLTLVNLVYEKEEFMRKILTYLSAVNSSTFLIGIISIIFVTSNLNLIFTALMSSISILMIFVWYFWKKYIDKIINFKKIYE</sequence>
<accession>A0A8D5U513</accession>
<proteinExistence type="predicted"/>
<dbReference type="GeneID" id="66162085"/>
<evidence type="ECO:0000313" key="2">
    <source>
        <dbReference type="EMBL" id="BCU69036.1"/>
    </source>
</evidence>
<dbReference type="EMBL" id="AP024597">
    <property type="protein sequence ID" value="BCU69036.1"/>
    <property type="molecule type" value="Genomic_DNA"/>
</dbReference>
<gene>
    <name evidence="2" type="ORF">KN1_03330</name>
</gene>
<feature type="transmembrane region" description="Helical" evidence="1">
    <location>
        <begin position="139"/>
        <end position="159"/>
    </location>
</feature>